<gene>
    <name evidence="6" type="ORF">PU634_12735</name>
</gene>
<evidence type="ECO:0000259" key="5">
    <source>
        <dbReference type="PROSITE" id="PS50975"/>
    </source>
</evidence>
<dbReference type="RefSeq" id="WP_306761169.1">
    <property type="nucleotide sequence ID" value="NZ_CP118224.1"/>
</dbReference>
<dbReference type="Gene3D" id="3.30.470.20">
    <property type="entry name" value="ATP-grasp fold, B domain"/>
    <property type="match status" value="1"/>
</dbReference>
<evidence type="ECO:0000256" key="4">
    <source>
        <dbReference type="PROSITE-ProRule" id="PRU00409"/>
    </source>
</evidence>
<keyword evidence="7" id="KW-1185">Reference proteome</keyword>
<sequence length="385" mass="41943">MSLPIVILTHVVNRAVIDGFVPAARQLGHEVVLVTDQGQAHRERLADTRVLECDVFNPIAVLDLLTEQAIRPAAVFSNSDHLQTATAIVADALGLPTKPWQVCYRAKDKLRMRERLAELGLPSVWSRLLLPGEPAAADWPYPLVVKPSQGVASLDVSRVDTQTGLTALLAGRGTAPLLLEQYMAGPLFTLETLGDGRDLVAVGGFDVSLSAPPHFIETAAHWQGDISRAWQQTALEQVRAFGVGFGVCHSEFILTDTGPVLVEINYRSIGDGREFLLDELLPGGWFRPILQLHLGEPLPPLAPASRHAAIRYLVAESEGRLTVPPAPASRPGLSHVPLRRQGDRIRLSHSNKDYLGVLYLQADSAAALNTLQEQVEAELKWEIEA</sequence>
<dbReference type="PROSITE" id="PS50975">
    <property type="entry name" value="ATP_GRASP"/>
    <property type="match status" value="1"/>
</dbReference>
<dbReference type="KEGG" id="ope:PU634_12735"/>
<keyword evidence="1" id="KW-0436">Ligase</keyword>
<dbReference type="AlphaFoldDB" id="A0AA50QBB9"/>
<dbReference type="PANTHER" id="PTHR43585:SF2">
    <property type="entry name" value="ATP-GRASP ENZYME FSQD"/>
    <property type="match status" value="1"/>
</dbReference>
<keyword evidence="2 4" id="KW-0547">Nucleotide-binding</keyword>
<reference evidence="6 7" key="1">
    <citation type="submission" date="2023-02" db="EMBL/GenBank/DDBJ databases">
        <title>Complete genome sequence of a novel bacterium Oceanimonas sp. NTOU-MSR1 isolated from marine coast sediment.</title>
        <authorList>
            <person name="Yang H.-T."/>
            <person name="Chen Y.-L."/>
            <person name="Ho Y.-N."/>
        </authorList>
    </citation>
    <scope>NUCLEOTIDE SEQUENCE [LARGE SCALE GENOMIC DNA]</scope>
    <source>
        <strain evidence="6 7">NTOU-MSR1</strain>
    </source>
</reference>
<dbReference type="InterPro" id="IPR052032">
    <property type="entry name" value="ATP-dep_AA_Ligase"/>
</dbReference>
<dbReference type="Gene3D" id="3.40.50.20">
    <property type="match status" value="1"/>
</dbReference>
<evidence type="ECO:0000256" key="3">
    <source>
        <dbReference type="ARBA" id="ARBA00022840"/>
    </source>
</evidence>
<dbReference type="EMBL" id="CP118224">
    <property type="protein sequence ID" value="WMC09956.1"/>
    <property type="molecule type" value="Genomic_DNA"/>
</dbReference>
<evidence type="ECO:0000256" key="2">
    <source>
        <dbReference type="ARBA" id="ARBA00022741"/>
    </source>
</evidence>
<name>A0AA50QBB9_9GAMM</name>
<dbReference type="InterPro" id="IPR011761">
    <property type="entry name" value="ATP-grasp"/>
</dbReference>
<evidence type="ECO:0000313" key="6">
    <source>
        <dbReference type="EMBL" id="WMC09956.1"/>
    </source>
</evidence>
<keyword evidence="3 4" id="KW-0067">ATP-binding</keyword>
<evidence type="ECO:0000313" key="7">
    <source>
        <dbReference type="Proteomes" id="UP001223802"/>
    </source>
</evidence>
<protein>
    <recommendedName>
        <fullName evidence="5">ATP-grasp domain-containing protein</fullName>
    </recommendedName>
</protein>
<dbReference type="GO" id="GO:0005524">
    <property type="term" value="F:ATP binding"/>
    <property type="evidence" value="ECO:0007669"/>
    <property type="project" value="UniProtKB-UniRule"/>
</dbReference>
<accession>A0AA50QBB9</accession>
<dbReference type="GO" id="GO:0016874">
    <property type="term" value="F:ligase activity"/>
    <property type="evidence" value="ECO:0007669"/>
    <property type="project" value="UniProtKB-KW"/>
</dbReference>
<feature type="domain" description="ATP-grasp" evidence="5">
    <location>
        <begin position="113"/>
        <end position="294"/>
    </location>
</feature>
<dbReference type="PANTHER" id="PTHR43585">
    <property type="entry name" value="FUMIPYRROLE BIOSYNTHESIS PROTEIN C"/>
    <property type="match status" value="1"/>
</dbReference>
<organism evidence="6 7">
    <name type="scientific">Oceanimonas pelagia</name>
    <dbReference type="NCBI Taxonomy" id="3028314"/>
    <lineage>
        <taxon>Bacteria</taxon>
        <taxon>Pseudomonadati</taxon>
        <taxon>Pseudomonadota</taxon>
        <taxon>Gammaproteobacteria</taxon>
        <taxon>Aeromonadales</taxon>
        <taxon>Aeromonadaceae</taxon>
        <taxon>Oceanimonas</taxon>
    </lineage>
</organism>
<dbReference type="Proteomes" id="UP001223802">
    <property type="component" value="Chromosome"/>
</dbReference>
<dbReference type="GO" id="GO:0046872">
    <property type="term" value="F:metal ion binding"/>
    <property type="evidence" value="ECO:0007669"/>
    <property type="project" value="InterPro"/>
</dbReference>
<evidence type="ECO:0000256" key="1">
    <source>
        <dbReference type="ARBA" id="ARBA00022598"/>
    </source>
</evidence>
<proteinExistence type="predicted"/>
<dbReference type="SUPFAM" id="SSF56059">
    <property type="entry name" value="Glutathione synthetase ATP-binding domain-like"/>
    <property type="match status" value="1"/>
</dbReference>